<dbReference type="CDD" id="cd16516">
    <property type="entry name" value="RING-HC_malin"/>
    <property type="match status" value="1"/>
</dbReference>
<dbReference type="InterPro" id="IPR001841">
    <property type="entry name" value="Znf_RING"/>
</dbReference>
<dbReference type="STRING" id="109280.ENSHCOP00000027038"/>
<dbReference type="Gene3D" id="3.30.40.10">
    <property type="entry name" value="Zinc/RING finger domain, C3HC4 (zinc finger)"/>
    <property type="match status" value="1"/>
</dbReference>
<reference evidence="10" key="2">
    <citation type="submission" date="2025-09" db="UniProtKB">
        <authorList>
            <consortium name="Ensembl"/>
        </authorList>
    </citation>
    <scope>IDENTIFICATION</scope>
</reference>
<evidence type="ECO:0000256" key="1">
    <source>
        <dbReference type="ARBA" id="ARBA00000900"/>
    </source>
</evidence>
<dbReference type="CDD" id="cd14961">
    <property type="entry name" value="NHL_TRIM32_like"/>
    <property type="match status" value="1"/>
</dbReference>
<accession>A0A3Q2Z5S5</accession>
<dbReference type="InterPro" id="IPR011042">
    <property type="entry name" value="6-blade_b-propeller_TolB-like"/>
</dbReference>
<evidence type="ECO:0000256" key="4">
    <source>
        <dbReference type="ARBA" id="ARBA00022737"/>
    </source>
</evidence>
<evidence type="ECO:0000259" key="9">
    <source>
        <dbReference type="PROSITE" id="PS50089"/>
    </source>
</evidence>
<dbReference type="PROSITE" id="PS51125">
    <property type="entry name" value="NHL"/>
    <property type="match status" value="1"/>
</dbReference>
<evidence type="ECO:0000313" key="11">
    <source>
        <dbReference type="Proteomes" id="UP000264820"/>
    </source>
</evidence>
<sequence>RAAEDTERLGTLKEIRVNLLECKVCFEKFNAQRAERRPQNLSCGHVLCAECVEALSRPLLRKLECPFCRQLCPVDATSHCQPLCDLQELLSSSPASLCMEKKDEEEAPSVSGTALHLCLTFGGWGTLINPTGVAVMQSSGTVFVVHEGEKSVMVFTSQGKKRHAFGQRGHAGEDLCYPVDVAVTPCGHVVVTDAGDKAVKVFTSRGNHVITMKAGFRMPWGVDTDSGGRILVSDVQAGTLSRFKVDYKHGVTLEEGVVASHLENPKAVACCRTSGHMAVIEHVNDDTDSARKQSYSRLTVFTPDLHILYQTDNLSLNLKASVTINMSAVTFDRKGHPLVVDSLQGMIWTFGGVQSGAVLTPLVAENLIRPVGLVPLNNTLIIVDAGDH</sequence>
<evidence type="ECO:0000256" key="2">
    <source>
        <dbReference type="ARBA" id="ARBA00012483"/>
    </source>
</evidence>
<proteinExistence type="predicted"/>
<evidence type="ECO:0000313" key="10">
    <source>
        <dbReference type="Ensembl" id="ENSHCOP00000027038.1"/>
    </source>
</evidence>
<dbReference type="SMART" id="SM00184">
    <property type="entry name" value="RING"/>
    <property type="match status" value="1"/>
</dbReference>
<dbReference type="GO" id="GO:0043161">
    <property type="term" value="P:proteasome-mediated ubiquitin-dependent protein catabolic process"/>
    <property type="evidence" value="ECO:0007669"/>
    <property type="project" value="TreeGrafter"/>
</dbReference>
<dbReference type="PROSITE" id="PS00518">
    <property type="entry name" value="ZF_RING_1"/>
    <property type="match status" value="1"/>
</dbReference>
<feature type="domain" description="RING-type" evidence="9">
    <location>
        <begin position="22"/>
        <end position="69"/>
    </location>
</feature>
<dbReference type="PROSITE" id="PS50089">
    <property type="entry name" value="ZF_RING_2"/>
    <property type="match status" value="1"/>
</dbReference>
<name>A0A3Q2Z5S5_HIPCM</name>
<evidence type="ECO:0000256" key="5">
    <source>
        <dbReference type="ARBA" id="ARBA00022771"/>
    </source>
</evidence>
<evidence type="ECO:0000256" key="7">
    <source>
        <dbReference type="PROSITE-ProRule" id="PRU00175"/>
    </source>
</evidence>
<dbReference type="SUPFAM" id="SSF57850">
    <property type="entry name" value="RING/U-box"/>
    <property type="match status" value="1"/>
</dbReference>
<dbReference type="Gene3D" id="2.120.10.30">
    <property type="entry name" value="TolB, C-terminal domain"/>
    <property type="match status" value="1"/>
</dbReference>
<feature type="repeat" description="NHL" evidence="8">
    <location>
        <begin position="165"/>
        <end position="205"/>
    </location>
</feature>
<dbReference type="GO" id="GO:0000209">
    <property type="term" value="P:protein polyubiquitination"/>
    <property type="evidence" value="ECO:0007669"/>
    <property type="project" value="TreeGrafter"/>
</dbReference>
<dbReference type="InterPro" id="IPR050952">
    <property type="entry name" value="TRIM-NHL_E3_ligases"/>
</dbReference>
<dbReference type="SUPFAM" id="SSF101898">
    <property type="entry name" value="NHL repeat"/>
    <property type="match status" value="1"/>
</dbReference>
<keyword evidence="11" id="KW-1185">Reference proteome</keyword>
<dbReference type="InterPro" id="IPR017907">
    <property type="entry name" value="Znf_RING_CS"/>
</dbReference>
<evidence type="ECO:0000256" key="8">
    <source>
        <dbReference type="PROSITE-ProRule" id="PRU00504"/>
    </source>
</evidence>
<dbReference type="Pfam" id="PF14634">
    <property type="entry name" value="zf-RING_5"/>
    <property type="match status" value="1"/>
</dbReference>
<dbReference type="OMA" id="HHAFGGW"/>
<keyword evidence="4" id="KW-0677">Repeat</keyword>
<dbReference type="GO" id="GO:0061630">
    <property type="term" value="F:ubiquitin protein ligase activity"/>
    <property type="evidence" value="ECO:0007669"/>
    <property type="project" value="UniProtKB-EC"/>
</dbReference>
<dbReference type="GO" id="GO:0008270">
    <property type="term" value="F:zinc ion binding"/>
    <property type="evidence" value="ECO:0007669"/>
    <property type="project" value="UniProtKB-KW"/>
</dbReference>
<dbReference type="Ensembl" id="ENSHCOT00000022810.1">
    <property type="protein sequence ID" value="ENSHCOP00000027038.1"/>
    <property type="gene ID" value="ENSHCOG00000018533.1"/>
</dbReference>
<dbReference type="PANTHER" id="PTHR24104">
    <property type="entry name" value="E3 UBIQUITIN-PROTEIN LIGASE NHLRC1-RELATED"/>
    <property type="match status" value="1"/>
</dbReference>
<dbReference type="Proteomes" id="UP000264820">
    <property type="component" value="Unplaced"/>
</dbReference>
<keyword evidence="6" id="KW-0862">Zinc</keyword>
<dbReference type="InterPro" id="IPR001258">
    <property type="entry name" value="NHL_repeat"/>
</dbReference>
<keyword evidence="3" id="KW-0479">Metal-binding</keyword>
<evidence type="ECO:0000256" key="6">
    <source>
        <dbReference type="ARBA" id="ARBA00022833"/>
    </source>
</evidence>
<organism evidence="10 11">
    <name type="scientific">Hippocampus comes</name>
    <name type="common">Tiger tail seahorse</name>
    <dbReference type="NCBI Taxonomy" id="109280"/>
    <lineage>
        <taxon>Eukaryota</taxon>
        <taxon>Metazoa</taxon>
        <taxon>Chordata</taxon>
        <taxon>Craniata</taxon>
        <taxon>Vertebrata</taxon>
        <taxon>Euteleostomi</taxon>
        <taxon>Actinopterygii</taxon>
        <taxon>Neopterygii</taxon>
        <taxon>Teleostei</taxon>
        <taxon>Neoteleostei</taxon>
        <taxon>Acanthomorphata</taxon>
        <taxon>Syngnathiaria</taxon>
        <taxon>Syngnathiformes</taxon>
        <taxon>Syngnathoidei</taxon>
        <taxon>Syngnathidae</taxon>
        <taxon>Hippocampus</taxon>
    </lineage>
</organism>
<dbReference type="GeneTree" id="ENSGT00730000111361"/>
<protein>
    <recommendedName>
        <fullName evidence="2">RING-type E3 ubiquitin transferase</fullName>
        <ecNumber evidence="2">2.3.2.27</ecNumber>
    </recommendedName>
</protein>
<dbReference type="PANTHER" id="PTHR24104:SF47">
    <property type="entry name" value="E3 UBIQUITIN-PROTEIN LIGASE NHLRC1"/>
    <property type="match status" value="1"/>
</dbReference>
<reference evidence="10" key="1">
    <citation type="submission" date="2025-08" db="UniProtKB">
        <authorList>
            <consortium name="Ensembl"/>
        </authorList>
    </citation>
    <scope>IDENTIFICATION</scope>
</reference>
<comment type="catalytic activity">
    <reaction evidence="1">
        <text>S-ubiquitinyl-[E2 ubiquitin-conjugating enzyme]-L-cysteine + [acceptor protein]-L-lysine = [E2 ubiquitin-conjugating enzyme]-L-cysteine + N(6)-ubiquitinyl-[acceptor protein]-L-lysine.</text>
        <dbReference type="EC" id="2.3.2.27"/>
    </reaction>
</comment>
<keyword evidence="5 7" id="KW-0863">Zinc-finger</keyword>
<dbReference type="AlphaFoldDB" id="A0A3Q2Z5S5"/>
<dbReference type="InterPro" id="IPR013083">
    <property type="entry name" value="Znf_RING/FYVE/PHD"/>
</dbReference>
<dbReference type="Pfam" id="PF01436">
    <property type="entry name" value="NHL"/>
    <property type="match status" value="1"/>
</dbReference>
<evidence type="ECO:0000256" key="3">
    <source>
        <dbReference type="ARBA" id="ARBA00022723"/>
    </source>
</evidence>
<dbReference type="EC" id="2.3.2.27" evidence="2"/>